<evidence type="ECO:0000313" key="14">
    <source>
        <dbReference type="Proteomes" id="UP000038040"/>
    </source>
</evidence>
<dbReference type="PROSITE" id="PS00475">
    <property type="entry name" value="RIBOSOMAL_L15"/>
    <property type="match status" value="1"/>
</dbReference>
<evidence type="ECO:0000256" key="2">
    <source>
        <dbReference type="ARBA" id="ARBA00005436"/>
    </source>
</evidence>
<dbReference type="GO" id="GO:0022625">
    <property type="term" value="C:cytosolic large ribosomal subunit"/>
    <property type="evidence" value="ECO:0007669"/>
    <property type="project" value="TreeGrafter"/>
</dbReference>
<protein>
    <recommendedName>
        <fullName evidence="8">Large ribosomal subunit protein P1</fullName>
    </recommendedName>
    <alternativeName>
        <fullName evidence="9">60S acidic ribosomal protein P1</fullName>
    </alternativeName>
    <alternativeName>
        <fullName evidence="7">60S ribosomal protein L27a</fullName>
    </alternativeName>
    <alternativeName>
        <fullName evidence="6">Large ribosomal subunit protein uL15</fullName>
    </alternativeName>
</protein>
<keyword evidence="5 10" id="KW-0687">Ribonucleoprotein</keyword>
<comment type="similarity">
    <text evidence="2">Belongs to the eukaryotic ribosomal protein P1/P2 family.</text>
</comment>
<dbReference type="Gene3D" id="1.10.10.1410">
    <property type="match status" value="1"/>
</dbReference>
<evidence type="ECO:0000313" key="15">
    <source>
        <dbReference type="Proteomes" id="UP000274756"/>
    </source>
</evidence>
<dbReference type="InterPro" id="IPR038716">
    <property type="entry name" value="P1/P2_N_sf"/>
</dbReference>
<keyword evidence="15" id="KW-1185">Reference proteome</keyword>
<dbReference type="STRING" id="318479.A0A0N4UEJ8"/>
<evidence type="ECO:0000256" key="7">
    <source>
        <dbReference type="ARBA" id="ARBA00035527"/>
    </source>
</evidence>
<dbReference type="Gene3D" id="4.10.990.10">
    <property type="match status" value="1"/>
</dbReference>
<dbReference type="InterPro" id="IPR001196">
    <property type="entry name" value="Ribosomal_uL15_CS"/>
</dbReference>
<dbReference type="Proteomes" id="UP000274756">
    <property type="component" value="Unassembled WGS sequence"/>
</dbReference>
<dbReference type="InterPro" id="IPR036227">
    <property type="entry name" value="Ribosomal_uL15/eL18_sf"/>
</dbReference>
<dbReference type="PANTHER" id="PTHR11721:SF3">
    <property type="entry name" value="LARGE RIBOSOMAL SUBUNIT PROTEIN UL15"/>
    <property type="match status" value="1"/>
</dbReference>
<dbReference type="Pfam" id="PF00828">
    <property type="entry name" value="Ribosomal_L27A"/>
    <property type="match status" value="1"/>
</dbReference>
<dbReference type="EMBL" id="UYYG01000008">
    <property type="protein sequence ID" value="VDN50829.1"/>
    <property type="molecule type" value="Genomic_DNA"/>
</dbReference>
<dbReference type="WBParaSite" id="DME_0000580801-mRNA-1">
    <property type="protein sequence ID" value="DME_0000580801-mRNA-1"/>
    <property type="gene ID" value="DME_0000580801"/>
</dbReference>
<dbReference type="InterPro" id="IPR021131">
    <property type="entry name" value="Ribosomal_uL15/eL18"/>
</dbReference>
<dbReference type="FunFam" id="3.100.10.10:FF:000002">
    <property type="entry name" value="60S ribosomal protein L27a"/>
    <property type="match status" value="1"/>
</dbReference>
<dbReference type="Proteomes" id="UP000038040">
    <property type="component" value="Unplaced"/>
</dbReference>
<evidence type="ECO:0000259" key="12">
    <source>
        <dbReference type="Pfam" id="PF00828"/>
    </source>
</evidence>
<accession>A0A0N4UEJ8</accession>
<feature type="domain" description="Large ribosomal subunit protein uL15/eL18" evidence="12">
    <location>
        <begin position="72"/>
        <end position="143"/>
    </location>
</feature>
<dbReference type="GO" id="GO:0003735">
    <property type="term" value="F:structural constituent of ribosome"/>
    <property type="evidence" value="ECO:0007669"/>
    <property type="project" value="InterPro"/>
</dbReference>
<evidence type="ECO:0000313" key="13">
    <source>
        <dbReference type="EMBL" id="VDN50829.1"/>
    </source>
</evidence>
<proteinExistence type="inferred from homology"/>
<dbReference type="SUPFAM" id="SSF52080">
    <property type="entry name" value="Ribosomal proteins L15p and L18e"/>
    <property type="match status" value="1"/>
</dbReference>
<keyword evidence="4 10" id="KW-0689">Ribosomal protein</keyword>
<gene>
    <name evidence="13" type="ORF">DME_LOCUS802</name>
</gene>
<dbReference type="GO" id="GO:0006414">
    <property type="term" value="P:translational elongation"/>
    <property type="evidence" value="ECO:0007669"/>
    <property type="project" value="InterPro"/>
</dbReference>
<evidence type="ECO:0000256" key="8">
    <source>
        <dbReference type="ARBA" id="ARBA00041116"/>
    </source>
</evidence>
<organism evidence="14 16">
    <name type="scientific">Dracunculus medinensis</name>
    <name type="common">Guinea worm</name>
    <dbReference type="NCBI Taxonomy" id="318479"/>
    <lineage>
        <taxon>Eukaryota</taxon>
        <taxon>Metazoa</taxon>
        <taxon>Ecdysozoa</taxon>
        <taxon>Nematoda</taxon>
        <taxon>Chromadorea</taxon>
        <taxon>Rhabditida</taxon>
        <taxon>Spirurina</taxon>
        <taxon>Dracunculoidea</taxon>
        <taxon>Dracunculidae</taxon>
        <taxon>Dracunculus</taxon>
    </lineage>
</organism>
<evidence type="ECO:0000256" key="4">
    <source>
        <dbReference type="ARBA" id="ARBA00022980"/>
    </source>
</evidence>
<sequence>MATSKKKTRKLRGHVSHGHGRVGKHRKHPGGRGNAGGQHHHRINFDKYHPGYFGKVGMRNYHVRKNQLYCPTVNVDKLWSLVSENLRKSYAGRTDKAPVIDVVRAGYHKVLGKGVLPKQPVIVKAKFFSHSAEQKIKKVGGACFQQHTLAMSTQQELACVYAALILQDDDVAITGEKISTLLKAANVNVEPFWPGLFAKALDGVDVKTLITNVSSGVSSGSVGAASAVEIASASPAAESAPAKVEKKEEPKEESDDDMGFGLFD</sequence>
<dbReference type="HAMAP" id="MF_01478">
    <property type="entry name" value="Ribosomal_L12_arch"/>
    <property type="match status" value="1"/>
</dbReference>
<feature type="region of interest" description="Disordered" evidence="11">
    <location>
        <begin position="232"/>
        <end position="264"/>
    </location>
</feature>
<dbReference type="CDD" id="cd05831">
    <property type="entry name" value="Ribosomal_P1"/>
    <property type="match status" value="1"/>
</dbReference>
<evidence type="ECO:0000256" key="11">
    <source>
        <dbReference type="SAM" id="MobiDB-lite"/>
    </source>
</evidence>
<evidence type="ECO:0000313" key="16">
    <source>
        <dbReference type="WBParaSite" id="DME_0000580801-mRNA-1"/>
    </source>
</evidence>
<evidence type="ECO:0000256" key="5">
    <source>
        <dbReference type="ARBA" id="ARBA00023274"/>
    </source>
</evidence>
<evidence type="ECO:0000256" key="10">
    <source>
        <dbReference type="RuleBase" id="RU003888"/>
    </source>
</evidence>
<feature type="region of interest" description="Disordered" evidence="11">
    <location>
        <begin position="1"/>
        <end position="40"/>
    </location>
</feature>
<dbReference type="PANTHER" id="PTHR11721">
    <property type="entry name" value="60S RIBOSOMAL PROTEIN L27A"/>
    <property type="match status" value="1"/>
</dbReference>
<evidence type="ECO:0000256" key="1">
    <source>
        <dbReference type="ARBA" id="ARBA00003362"/>
    </source>
</evidence>
<dbReference type="AlphaFoldDB" id="A0A0N4UEJ8"/>
<dbReference type="InterPro" id="IPR027386">
    <property type="entry name" value="Rbsml_uL15_N"/>
</dbReference>
<dbReference type="Gene3D" id="3.100.10.10">
    <property type="match status" value="1"/>
</dbReference>
<comment type="similarity">
    <text evidence="3 10">Belongs to the universal ribosomal protein uL15 family.</text>
</comment>
<feature type="compositionally biased region" description="Low complexity" evidence="11">
    <location>
        <begin position="232"/>
        <end position="242"/>
    </location>
</feature>
<dbReference type="FunFam" id="1.10.10.1410:FF:000001">
    <property type="entry name" value="60S acidic ribosomal protein P1"/>
    <property type="match status" value="1"/>
</dbReference>
<dbReference type="HAMAP" id="MF_01341">
    <property type="entry name" value="Ribosomal_uL15"/>
    <property type="match status" value="1"/>
</dbReference>
<reference evidence="13 15" key="2">
    <citation type="submission" date="2018-11" db="EMBL/GenBank/DDBJ databases">
        <authorList>
            <consortium name="Pathogen Informatics"/>
        </authorList>
    </citation>
    <scope>NUCLEOTIDE SEQUENCE [LARGE SCALE GENOMIC DNA]</scope>
</reference>
<reference evidence="16" key="1">
    <citation type="submission" date="2017-02" db="UniProtKB">
        <authorList>
            <consortium name="WormBaseParasite"/>
        </authorList>
    </citation>
    <scope>IDENTIFICATION</scope>
</reference>
<dbReference type="Pfam" id="PF00428">
    <property type="entry name" value="Ribosomal_60s"/>
    <property type="match status" value="1"/>
</dbReference>
<comment type="function">
    <text evidence="1">Plays an important role in the elongation step of protein synthesis.</text>
</comment>
<dbReference type="InterPro" id="IPR027534">
    <property type="entry name" value="Ribosomal_P1/P2"/>
</dbReference>
<name>A0A0N4UEJ8_DRAME</name>
<evidence type="ECO:0000256" key="9">
    <source>
        <dbReference type="ARBA" id="ARBA00042918"/>
    </source>
</evidence>
<dbReference type="InterPro" id="IPR030878">
    <property type="entry name" value="Ribosomal_uL15"/>
</dbReference>
<feature type="compositionally biased region" description="Basic residues" evidence="11">
    <location>
        <begin position="1"/>
        <end position="30"/>
    </location>
</feature>
<evidence type="ECO:0000256" key="3">
    <source>
        <dbReference type="ARBA" id="ARBA00007320"/>
    </source>
</evidence>
<dbReference type="OrthoDB" id="61900at2759"/>
<evidence type="ECO:0000256" key="6">
    <source>
        <dbReference type="ARBA" id="ARBA00035200"/>
    </source>
</evidence>